<evidence type="ECO:0000313" key="2">
    <source>
        <dbReference type="Proteomes" id="UP001148838"/>
    </source>
</evidence>
<evidence type="ECO:0000313" key="1">
    <source>
        <dbReference type="EMBL" id="KAJ4449480.1"/>
    </source>
</evidence>
<comment type="caution">
    <text evidence="1">The sequence shown here is derived from an EMBL/GenBank/DDBJ whole genome shotgun (WGS) entry which is preliminary data.</text>
</comment>
<keyword evidence="2" id="KW-1185">Reference proteome</keyword>
<reference evidence="1 2" key="1">
    <citation type="journal article" date="2022" name="Allergy">
        <title>Genome assembly and annotation of Periplaneta americana reveal a comprehensive cockroach allergen profile.</title>
        <authorList>
            <person name="Wang L."/>
            <person name="Xiong Q."/>
            <person name="Saelim N."/>
            <person name="Wang L."/>
            <person name="Nong W."/>
            <person name="Wan A.T."/>
            <person name="Shi M."/>
            <person name="Liu X."/>
            <person name="Cao Q."/>
            <person name="Hui J.H.L."/>
            <person name="Sookrung N."/>
            <person name="Leung T.F."/>
            <person name="Tungtrongchitr A."/>
            <person name="Tsui S.K.W."/>
        </authorList>
    </citation>
    <scope>NUCLEOTIDE SEQUENCE [LARGE SCALE GENOMIC DNA]</scope>
    <source>
        <strain evidence="1">PWHHKU_190912</strain>
    </source>
</reference>
<proteinExistence type="predicted"/>
<organism evidence="1 2">
    <name type="scientific">Periplaneta americana</name>
    <name type="common">American cockroach</name>
    <name type="synonym">Blatta americana</name>
    <dbReference type="NCBI Taxonomy" id="6978"/>
    <lineage>
        <taxon>Eukaryota</taxon>
        <taxon>Metazoa</taxon>
        <taxon>Ecdysozoa</taxon>
        <taxon>Arthropoda</taxon>
        <taxon>Hexapoda</taxon>
        <taxon>Insecta</taxon>
        <taxon>Pterygota</taxon>
        <taxon>Neoptera</taxon>
        <taxon>Polyneoptera</taxon>
        <taxon>Dictyoptera</taxon>
        <taxon>Blattodea</taxon>
        <taxon>Blattoidea</taxon>
        <taxon>Blattidae</taxon>
        <taxon>Blattinae</taxon>
        <taxon>Periplaneta</taxon>
    </lineage>
</organism>
<accession>A0ABQ8TV09</accession>
<sequence length="173" mass="19726">MSEGSEIGRGIRQGCPLSPTLFNIYLEDLVKNCFQNMEGVISIAALSANKRSSVICTVYSSSNVWKALLKIKTTININNIEQIKDFKYIGYVVDITEELYLQKKDFQNQNPAFTVNGLKGNPGKNLNQVICRNQDLHRGPLVPRSDMLHSDGRAYIQEDCRQLSAYYFLWYFT</sequence>
<evidence type="ECO:0008006" key="3">
    <source>
        <dbReference type="Google" id="ProtNLM"/>
    </source>
</evidence>
<name>A0ABQ8TV09_PERAM</name>
<dbReference type="Proteomes" id="UP001148838">
    <property type="component" value="Unassembled WGS sequence"/>
</dbReference>
<gene>
    <name evidence="1" type="ORF">ANN_00879</name>
</gene>
<protein>
    <recommendedName>
        <fullName evidence="3">Reverse transcriptase domain-containing protein</fullName>
    </recommendedName>
</protein>
<dbReference type="EMBL" id="JAJSOF020000003">
    <property type="protein sequence ID" value="KAJ4449480.1"/>
    <property type="molecule type" value="Genomic_DNA"/>
</dbReference>